<evidence type="ECO:0000256" key="2">
    <source>
        <dbReference type="ARBA" id="ARBA00022692"/>
    </source>
</evidence>
<feature type="transmembrane region" description="Helical" evidence="7">
    <location>
        <begin position="122"/>
        <end position="141"/>
    </location>
</feature>
<keyword evidence="3" id="KW-0677">Repeat</keyword>
<dbReference type="PANTHER" id="PTHR22911:SF32">
    <property type="entry name" value="SOLUTE CARRIER FAMILY 35 MEMBER G5-RELATED"/>
    <property type="match status" value="1"/>
</dbReference>
<dbReference type="Pfam" id="PF00892">
    <property type="entry name" value="EamA"/>
    <property type="match status" value="2"/>
</dbReference>
<evidence type="ECO:0000259" key="8">
    <source>
        <dbReference type="Pfam" id="PF00892"/>
    </source>
</evidence>
<name>A0AAV7KTM2_PLEWA</name>
<accession>A0AAV7KTM2</accession>
<evidence type="ECO:0000256" key="4">
    <source>
        <dbReference type="ARBA" id="ARBA00022989"/>
    </source>
</evidence>
<evidence type="ECO:0000256" key="7">
    <source>
        <dbReference type="SAM" id="Phobius"/>
    </source>
</evidence>
<organism evidence="9 10">
    <name type="scientific">Pleurodeles waltl</name>
    <name type="common">Iberian ribbed newt</name>
    <dbReference type="NCBI Taxonomy" id="8319"/>
    <lineage>
        <taxon>Eukaryota</taxon>
        <taxon>Metazoa</taxon>
        <taxon>Chordata</taxon>
        <taxon>Craniata</taxon>
        <taxon>Vertebrata</taxon>
        <taxon>Euteleostomi</taxon>
        <taxon>Amphibia</taxon>
        <taxon>Batrachia</taxon>
        <taxon>Caudata</taxon>
        <taxon>Salamandroidea</taxon>
        <taxon>Salamandridae</taxon>
        <taxon>Pleurodelinae</taxon>
        <taxon>Pleurodeles</taxon>
    </lineage>
</organism>
<comment type="similarity">
    <text evidence="6">Belongs to the SLC35G solute transporter family.</text>
</comment>
<feature type="transmembrane region" description="Helical" evidence="7">
    <location>
        <begin position="153"/>
        <end position="174"/>
    </location>
</feature>
<evidence type="ECO:0000256" key="1">
    <source>
        <dbReference type="ARBA" id="ARBA00004141"/>
    </source>
</evidence>
<proteinExistence type="inferred from homology"/>
<feature type="transmembrane region" description="Helical" evidence="7">
    <location>
        <begin position="205"/>
        <end position="226"/>
    </location>
</feature>
<dbReference type="PANTHER" id="PTHR22911">
    <property type="entry name" value="ACYL-MALONYL CONDENSING ENZYME-RELATED"/>
    <property type="match status" value="1"/>
</dbReference>
<dbReference type="Proteomes" id="UP001066276">
    <property type="component" value="Chromosome 12"/>
</dbReference>
<feature type="transmembrane region" description="Helical" evidence="7">
    <location>
        <begin position="268"/>
        <end position="287"/>
    </location>
</feature>
<evidence type="ECO:0000256" key="3">
    <source>
        <dbReference type="ARBA" id="ARBA00022737"/>
    </source>
</evidence>
<keyword evidence="4 7" id="KW-1133">Transmembrane helix</keyword>
<dbReference type="InterPro" id="IPR037185">
    <property type="entry name" value="EmrE-like"/>
</dbReference>
<feature type="transmembrane region" description="Helical" evidence="7">
    <location>
        <begin position="329"/>
        <end position="349"/>
    </location>
</feature>
<keyword evidence="10" id="KW-1185">Reference proteome</keyword>
<feature type="transmembrane region" description="Helical" evidence="7">
    <location>
        <begin position="238"/>
        <end position="256"/>
    </location>
</feature>
<evidence type="ECO:0000313" key="10">
    <source>
        <dbReference type="Proteomes" id="UP001066276"/>
    </source>
</evidence>
<dbReference type="GO" id="GO:0016020">
    <property type="term" value="C:membrane"/>
    <property type="evidence" value="ECO:0007669"/>
    <property type="project" value="UniProtKB-SubCell"/>
</dbReference>
<comment type="caution">
    <text evidence="9">The sequence shown here is derived from an EMBL/GenBank/DDBJ whole genome shotgun (WGS) entry which is preliminary data.</text>
</comment>
<keyword evidence="5 7" id="KW-0472">Membrane</keyword>
<feature type="domain" description="EamA" evidence="8">
    <location>
        <begin position="90"/>
        <end position="222"/>
    </location>
</feature>
<evidence type="ECO:0000256" key="5">
    <source>
        <dbReference type="ARBA" id="ARBA00023136"/>
    </source>
</evidence>
<feature type="transmembrane region" description="Helical" evidence="7">
    <location>
        <begin position="89"/>
        <end position="110"/>
    </location>
</feature>
<protein>
    <recommendedName>
        <fullName evidence="8">EamA domain-containing protein</fullName>
    </recommendedName>
</protein>
<dbReference type="EMBL" id="JANPWB010000016">
    <property type="protein sequence ID" value="KAJ1080283.1"/>
    <property type="molecule type" value="Genomic_DNA"/>
</dbReference>
<comment type="subcellular location">
    <subcellularLocation>
        <location evidence="1">Membrane</location>
        <topology evidence="1">Multi-pass membrane protein</topology>
    </subcellularLocation>
</comment>
<evidence type="ECO:0000313" key="9">
    <source>
        <dbReference type="EMBL" id="KAJ1080283.1"/>
    </source>
</evidence>
<dbReference type="InterPro" id="IPR000620">
    <property type="entry name" value="EamA_dom"/>
</dbReference>
<evidence type="ECO:0000256" key="6">
    <source>
        <dbReference type="ARBA" id="ARBA00038136"/>
    </source>
</evidence>
<gene>
    <name evidence="9" type="ORF">NDU88_000502</name>
</gene>
<feature type="domain" description="EamA" evidence="8">
    <location>
        <begin position="240"/>
        <end position="372"/>
    </location>
</feature>
<feature type="transmembrane region" description="Helical" evidence="7">
    <location>
        <begin position="299"/>
        <end position="322"/>
    </location>
</feature>
<keyword evidence="2 7" id="KW-0812">Transmembrane</keyword>
<dbReference type="SUPFAM" id="SSF103481">
    <property type="entry name" value="Multidrug resistance efflux transporter EmrE"/>
    <property type="match status" value="2"/>
</dbReference>
<dbReference type="AlphaFoldDB" id="A0AAV7KTM2"/>
<sequence length="388" mass="42271">MSDCDDDDDGKDDGLFWYHFRVTRCPLCERRERTKAQYLGIMAETTSMTGVALLDLPSSTERSDDISRKDPFSESIRGLCRLSDSMKGLLVALFGGGVPAGLVAPFSRMANGASNIPSLEILLFRCLFHLSFIICMRYKKLPIFGPPGARKQVFVHAVVNVISIGCAYWSFMVVPTGNAATVRKGSSTVSSTLLALIVEKDKLTGFNCFGLLGSMVGLMIIVVPSLLEMDAKTRANDIVGYILASLGGLSLALGLVKFRRLEFKSKLLTAAFVFGVVGSILSGLFMFIMQRPILPRDPLTWTCVVGISLLALLSFICASYAVTKTHPALVCAVLHSEVVVTMAFQYYMLCEEVSPYDIVGAWVIIGSISIITAQNISCDTDVVIHEQE</sequence>
<reference evidence="9" key="1">
    <citation type="journal article" date="2022" name="bioRxiv">
        <title>Sequencing and chromosome-scale assembly of the giantPleurodeles waltlgenome.</title>
        <authorList>
            <person name="Brown T."/>
            <person name="Elewa A."/>
            <person name="Iarovenko S."/>
            <person name="Subramanian E."/>
            <person name="Araus A.J."/>
            <person name="Petzold A."/>
            <person name="Susuki M."/>
            <person name="Suzuki K.-i.T."/>
            <person name="Hayashi T."/>
            <person name="Toyoda A."/>
            <person name="Oliveira C."/>
            <person name="Osipova E."/>
            <person name="Leigh N.D."/>
            <person name="Simon A."/>
            <person name="Yun M.H."/>
        </authorList>
    </citation>
    <scope>NUCLEOTIDE SEQUENCE</scope>
    <source>
        <strain evidence="9">20211129_DDA</strain>
        <tissue evidence="9">Liver</tissue>
    </source>
</reference>